<feature type="signal peptide" evidence="3">
    <location>
        <begin position="1"/>
        <end position="23"/>
    </location>
</feature>
<dbReference type="InterPro" id="IPR008963">
    <property type="entry name" value="Purple_acid_Pase-like_N"/>
</dbReference>
<accession>A0A1G2U3T4</accession>
<protein>
    <recommendedName>
        <fullName evidence="4">Peptidoglycan binding-like domain-containing protein</fullName>
    </recommendedName>
</protein>
<evidence type="ECO:0000313" key="5">
    <source>
        <dbReference type="EMBL" id="OHB04168.1"/>
    </source>
</evidence>
<name>A0A1G2U3T4_9BACT</name>
<dbReference type="SUPFAM" id="SSF49363">
    <property type="entry name" value="Purple acid phosphatase, N-terminal domain"/>
    <property type="match status" value="1"/>
</dbReference>
<dbReference type="Gene3D" id="1.10.101.10">
    <property type="entry name" value="PGBD-like superfamily/PGBD"/>
    <property type="match status" value="1"/>
</dbReference>
<evidence type="ECO:0000313" key="6">
    <source>
        <dbReference type="Proteomes" id="UP000176800"/>
    </source>
</evidence>
<sequence length="327" mass="34285">MIRKIIVLSVAAAFMLSPFGVINAQTTNAALSAQVQSLLDQIKNLQTQIETLRAAQQQVVQATQAIQGTLSLIRGLSQGMSGDDVSALQITLAADPSVYPEGLVTGYFGPLTAQAVKKFQKKFGIEQVGFVGPKTLKELNRELNRLAIVRTSDDDDDDDDGSSSSSSTTSAKWCIPPGHLIAPGWLKKNNSGVSSIVSVCSGTIPPGIAKKLPGWGSSTTTPTTTPPVVDTAAPVISGVFATSTTAVMTIIKWTTDENATSRVWYSTTSPVSIAGTINTGTNDLVNNHSVPLSDLATSTAYYYLVVSGDGSGNTATSSQYSFTTLSE</sequence>
<dbReference type="SUPFAM" id="SSF47090">
    <property type="entry name" value="PGBD-like"/>
    <property type="match status" value="1"/>
</dbReference>
<evidence type="ECO:0000256" key="1">
    <source>
        <dbReference type="SAM" id="Coils"/>
    </source>
</evidence>
<feature type="coiled-coil region" evidence="1">
    <location>
        <begin position="28"/>
        <end position="65"/>
    </location>
</feature>
<feature type="chain" id="PRO_5009584648" description="Peptidoglycan binding-like domain-containing protein" evidence="3">
    <location>
        <begin position="24"/>
        <end position="327"/>
    </location>
</feature>
<dbReference type="InterPro" id="IPR036365">
    <property type="entry name" value="PGBD-like_sf"/>
</dbReference>
<dbReference type="AlphaFoldDB" id="A0A1G2U3T4"/>
<dbReference type="GO" id="GO:0003993">
    <property type="term" value="F:acid phosphatase activity"/>
    <property type="evidence" value="ECO:0007669"/>
    <property type="project" value="InterPro"/>
</dbReference>
<dbReference type="Gene3D" id="2.60.40.380">
    <property type="entry name" value="Purple acid phosphatase-like, N-terminal"/>
    <property type="match status" value="1"/>
</dbReference>
<feature type="domain" description="Peptidoglycan binding-like" evidence="4">
    <location>
        <begin position="81"/>
        <end position="139"/>
    </location>
</feature>
<dbReference type="InterPro" id="IPR036366">
    <property type="entry name" value="PGBDSf"/>
</dbReference>
<keyword evidence="1" id="KW-0175">Coiled coil</keyword>
<keyword evidence="3" id="KW-0732">Signal</keyword>
<dbReference type="EMBL" id="MHWE01000010">
    <property type="protein sequence ID" value="OHB04168.1"/>
    <property type="molecule type" value="Genomic_DNA"/>
</dbReference>
<evidence type="ECO:0000256" key="3">
    <source>
        <dbReference type="SAM" id="SignalP"/>
    </source>
</evidence>
<proteinExistence type="predicted"/>
<dbReference type="GO" id="GO:0046872">
    <property type="term" value="F:metal ion binding"/>
    <property type="evidence" value="ECO:0007669"/>
    <property type="project" value="InterPro"/>
</dbReference>
<dbReference type="Pfam" id="PF01471">
    <property type="entry name" value="PG_binding_1"/>
    <property type="match status" value="1"/>
</dbReference>
<gene>
    <name evidence="5" type="ORF">A3B14_02020</name>
</gene>
<feature type="region of interest" description="Disordered" evidence="2">
    <location>
        <begin position="151"/>
        <end position="171"/>
    </location>
</feature>
<comment type="caution">
    <text evidence="5">The sequence shown here is derived from an EMBL/GenBank/DDBJ whole genome shotgun (WGS) entry which is preliminary data.</text>
</comment>
<evidence type="ECO:0000259" key="4">
    <source>
        <dbReference type="Pfam" id="PF01471"/>
    </source>
</evidence>
<evidence type="ECO:0000256" key="2">
    <source>
        <dbReference type="SAM" id="MobiDB-lite"/>
    </source>
</evidence>
<dbReference type="Proteomes" id="UP000176800">
    <property type="component" value="Unassembled WGS sequence"/>
</dbReference>
<organism evidence="5 6">
    <name type="scientific">Candidatus Zambryskibacteria bacterium RIFCSPLOWO2_01_FULL_45_21</name>
    <dbReference type="NCBI Taxonomy" id="1802761"/>
    <lineage>
        <taxon>Bacteria</taxon>
        <taxon>Candidatus Zambryskiibacteriota</taxon>
    </lineage>
</organism>
<dbReference type="InterPro" id="IPR002477">
    <property type="entry name" value="Peptidoglycan-bd-like"/>
</dbReference>
<reference evidence="5 6" key="1">
    <citation type="journal article" date="2016" name="Nat. Commun.">
        <title>Thousands of microbial genomes shed light on interconnected biogeochemical processes in an aquifer system.</title>
        <authorList>
            <person name="Anantharaman K."/>
            <person name="Brown C.T."/>
            <person name="Hug L.A."/>
            <person name="Sharon I."/>
            <person name="Castelle C.J."/>
            <person name="Probst A.J."/>
            <person name="Thomas B.C."/>
            <person name="Singh A."/>
            <person name="Wilkins M.J."/>
            <person name="Karaoz U."/>
            <person name="Brodie E.L."/>
            <person name="Williams K.H."/>
            <person name="Hubbard S.S."/>
            <person name="Banfield J.F."/>
        </authorList>
    </citation>
    <scope>NUCLEOTIDE SEQUENCE [LARGE SCALE GENOMIC DNA]</scope>
</reference>